<dbReference type="InterPro" id="IPR014729">
    <property type="entry name" value="Rossmann-like_a/b/a_fold"/>
</dbReference>
<evidence type="ECO:0000256" key="3">
    <source>
        <dbReference type="ARBA" id="ARBA00022598"/>
    </source>
</evidence>
<comment type="miscellaneous">
    <text evidence="8">The reaction proceeds by a bi uni uni bi ping pong mechanism.</text>
</comment>
<comment type="function">
    <text evidence="8">Catalyzes the condensation of pantoate with beta-alanine in an ATP-dependent reaction via a pantoyl-adenylate intermediate.</text>
</comment>
<feature type="region of interest" description="Disordered" evidence="9">
    <location>
        <begin position="273"/>
        <end position="292"/>
    </location>
</feature>
<name>A0A7K1UIG7_9MICC</name>
<dbReference type="HAMAP" id="MF_00158">
    <property type="entry name" value="PanC"/>
    <property type="match status" value="1"/>
</dbReference>
<feature type="binding site" evidence="8">
    <location>
        <begin position="162"/>
        <end position="165"/>
    </location>
    <ligand>
        <name>ATP</name>
        <dbReference type="ChEBI" id="CHEBI:30616"/>
    </ligand>
</feature>
<feature type="active site" description="Proton donor" evidence="8">
    <location>
        <position position="44"/>
    </location>
</feature>
<dbReference type="SUPFAM" id="SSF52374">
    <property type="entry name" value="Nucleotidylyl transferase"/>
    <property type="match status" value="1"/>
</dbReference>
<dbReference type="InterPro" id="IPR003721">
    <property type="entry name" value="Pantoate_ligase"/>
</dbReference>
<keyword evidence="4 8" id="KW-0566">Pantothenate biosynthesis</keyword>
<comment type="subcellular location">
    <subcellularLocation>
        <location evidence="8">Cytoplasm</location>
    </subcellularLocation>
</comment>
<feature type="binding site" evidence="8">
    <location>
        <position position="168"/>
    </location>
    <ligand>
        <name>(R)-pantoate</name>
        <dbReference type="ChEBI" id="CHEBI:15980"/>
    </ligand>
</feature>
<keyword evidence="6 8" id="KW-0067">ATP-binding</keyword>
<comment type="catalytic activity">
    <reaction evidence="7 8">
        <text>(R)-pantoate + beta-alanine + ATP = (R)-pantothenate + AMP + diphosphate + H(+)</text>
        <dbReference type="Rhea" id="RHEA:10912"/>
        <dbReference type="ChEBI" id="CHEBI:15378"/>
        <dbReference type="ChEBI" id="CHEBI:15980"/>
        <dbReference type="ChEBI" id="CHEBI:29032"/>
        <dbReference type="ChEBI" id="CHEBI:30616"/>
        <dbReference type="ChEBI" id="CHEBI:33019"/>
        <dbReference type="ChEBI" id="CHEBI:57966"/>
        <dbReference type="ChEBI" id="CHEBI:456215"/>
        <dbReference type="EC" id="6.3.2.1"/>
    </reaction>
</comment>
<keyword evidence="5 8" id="KW-0547">Nucleotide-binding</keyword>
<dbReference type="Pfam" id="PF02569">
    <property type="entry name" value="Pantoate_ligase"/>
    <property type="match status" value="1"/>
</dbReference>
<evidence type="ECO:0000256" key="1">
    <source>
        <dbReference type="ARBA" id="ARBA00004990"/>
    </source>
</evidence>
<dbReference type="UniPathway" id="UPA00028">
    <property type="reaction ID" value="UER00005"/>
</dbReference>
<evidence type="ECO:0000256" key="7">
    <source>
        <dbReference type="ARBA" id="ARBA00048258"/>
    </source>
</evidence>
<feature type="binding site" evidence="8">
    <location>
        <begin position="199"/>
        <end position="202"/>
    </location>
    <ligand>
        <name>ATP</name>
        <dbReference type="ChEBI" id="CHEBI:30616"/>
    </ligand>
</feature>
<evidence type="ECO:0000256" key="6">
    <source>
        <dbReference type="ARBA" id="ARBA00022840"/>
    </source>
</evidence>
<dbReference type="EMBL" id="WRPM01000056">
    <property type="protein sequence ID" value="MVT26270.1"/>
    <property type="molecule type" value="Genomic_DNA"/>
</dbReference>
<feature type="binding site" evidence="8">
    <location>
        <position position="68"/>
    </location>
    <ligand>
        <name>(R)-pantoate</name>
        <dbReference type="ChEBI" id="CHEBI:15980"/>
    </ligand>
</feature>
<keyword evidence="8" id="KW-0963">Cytoplasm</keyword>
<dbReference type="EC" id="6.3.2.1" evidence="8"/>
<feature type="binding site" evidence="8">
    <location>
        <begin position="37"/>
        <end position="44"/>
    </location>
    <ligand>
        <name>ATP</name>
        <dbReference type="ChEBI" id="CHEBI:30616"/>
    </ligand>
</feature>
<accession>A0A7K1UIG7</accession>
<dbReference type="InterPro" id="IPR042176">
    <property type="entry name" value="Pantoate_ligase_C"/>
</dbReference>
<evidence type="ECO:0000256" key="9">
    <source>
        <dbReference type="SAM" id="MobiDB-lite"/>
    </source>
</evidence>
<feature type="binding site" evidence="8">
    <location>
        <position position="68"/>
    </location>
    <ligand>
        <name>beta-alanine</name>
        <dbReference type="ChEBI" id="CHEBI:57966"/>
    </ligand>
</feature>
<comment type="similarity">
    <text evidence="2 8">Belongs to the pantothenate synthetase family.</text>
</comment>
<comment type="subunit">
    <text evidence="8">Homodimer.</text>
</comment>
<dbReference type="Gene3D" id="3.40.50.620">
    <property type="entry name" value="HUPs"/>
    <property type="match status" value="1"/>
</dbReference>
<organism evidence="10 11">
    <name type="scientific">Nesterenkonia alkaliphila</name>
    <dbReference type="NCBI Taxonomy" id="1463631"/>
    <lineage>
        <taxon>Bacteria</taxon>
        <taxon>Bacillati</taxon>
        <taxon>Actinomycetota</taxon>
        <taxon>Actinomycetes</taxon>
        <taxon>Micrococcales</taxon>
        <taxon>Micrococcaceae</taxon>
        <taxon>Nesterenkonia</taxon>
    </lineage>
</organism>
<dbReference type="AlphaFoldDB" id="A0A7K1UIG7"/>
<dbReference type="GO" id="GO:0005829">
    <property type="term" value="C:cytosol"/>
    <property type="evidence" value="ECO:0007669"/>
    <property type="project" value="TreeGrafter"/>
</dbReference>
<keyword evidence="3 8" id="KW-0436">Ligase</keyword>
<evidence type="ECO:0000256" key="4">
    <source>
        <dbReference type="ARBA" id="ARBA00022655"/>
    </source>
</evidence>
<feature type="compositionally biased region" description="Low complexity" evidence="9">
    <location>
        <begin position="283"/>
        <end position="292"/>
    </location>
</feature>
<keyword evidence="11" id="KW-1185">Reference proteome</keyword>
<comment type="caution">
    <text evidence="10">The sequence shown here is derived from an EMBL/GenBank/DDBJ whole genome shotgun (WGS) entry which is preliminary data.</text>
</comment>
<dbReference type="GO" id="GO:0015940">
    <property type="term" value="P:pantothenate biosynthetic process"/>
    <property type="evidence" value="ECO:0007669"/>
    <property type="project" value="UniProtKB-UniRule"/>
</dbReference>
<dbReference type="GO" id="GO:0005524">
    <property type="term" value="F:ATP binding"/>
    <property type="evidence" value="ECO:0007669"/>
    <property type="project" value="UniProtKB-KW"/>
</dbReference>
<evidence type="ECO:0000256" key="2">
    <source>
        <dbReference type="ARBA" id="ARBA00009256"/>
    </source>
</evidence>
<dbReference type="Gene3D" id="3.30.1300.10">
    <property type="entry name" value="Pantoate-beta-alanine ligase, C-terminal domain"/>
    <property type="match status" value="1"/>
</dbReference>
<comment type="pathway">
    <text evidence="1 8">Cofactor biosynthesis; (R)-pantothenate biosynthesis; (R)-pantothenate from (R)-pantoate and beta-alanine: step 1/1.</text>
</comment>
<dbReference type="NCBIfam" id="TIGR00018">
    <property type="entry name" value="panC"/>
    <property type="match status" value="1"/>
</dbReference>
<evidence type="ECO:0000256" key="8">
    <source>
        <dbReference type="HAMAP-Rule" id="MF_00158"/>
    </source>
</evidence>
<dbReference type="PANTHER" id="PTHR21299:SF1">
    <property type="entry name" value="PANTOATE--BETA-ALANINE LIGASE"/>
    <property type="match status" value="1"/>
</dbReference>
<dbReference type="GO" id="GO:0004592">
    <property type="term" value="F:pantoate-beta-alanine ligase activity"/>
    <property type="evidence" value="ECO:0007669"/>
    <property type="project" value="UniProtKB-UniRule"/>
</dbReference>
<proteinExistence type="inferred from homology"/>
<evidence type="ECO:0000256" key="5">
    <source>
        <dbReference type="ARBA" id="ARBA00022741"/>
    </source>
</evidence>
<dbReference type="PANTHER" id="PTHR21299">
    <property type="entry name" value="CYTIDYLATE KINASE/PANTOATE-BETA-ALANINE LIGASE"/>
    <property type="match status" value="1"/>
</dbReference>
<gene>
    <name evidence="8 10" type="primary">panC</name>
    <name evidence="10" type="ORF">GNZ21_07860</name>
</gene>
<feature type="binding site" evidence="8">
    <location>
        <position position="191"/>
    </location>
    <ligand>
        <name>ATP</name>
        <dbReference type="ChEBI" id="CHEBI:30616"/>
    </ligand>
</feature>
<protein>
    <recommendedName>
        <fullName evidence="8">Pantothenate synthetase</fullName>
        <shortName evidence="8">PS</shortName>
        <ecNumber evidence="8">6.3.2.1</ecNumber>
    </recommendedName>
    <alternativeName>
        <fullName evidence="8">Pantoate--beta-alanine ligase</fullName>
    </alternativeName>
    <alternativeName>
        <fullName evidence="8">Pantoate-activating enzyme</fullName>
    </alternativeName>
</protein>
<sequence>MGVPRVLTTVRAFRAALRQRVDQLPAQQPLVSLVPTMGALHSGHAALLKAARASGDLLAASVFVNPLQFNDAEDYRHYPRQLEQDLELLAEHEVDLVFAPALEEMYPDYPQGPLVRVATGALGRRWEGKSRPGHFDGVATVVTKLFTIMAPPAPARLEAWFGAKDAEQVAVIRRMVADLHLPVGIRTVPTVRDENGLALSSRNQRLGPEDYDAALHLNRALSALAARAESGRALDVPGLRAELAQAKGLELDYLVVADPLSLEELRPGRGALGEDGVLRDPRGGNAASFSSEAGESGGILAAVRSEAPAALALIAARVGPVRLIDNMELRTPSDAPRSQPLPRD</sequence>
<evidence type="ECO:0000313" key="10">
    <source>
        <dbReference type="EMBL" id="MVT26270.1"/>
    </source>
</evidence>
<evidence type="ECO:0000313" key="11">
    <source>
        <dbReference type="Proteomes" id="UP000460157"/>
    </source>
</evidence>
<reference evidence="10 11" key="1">
    <citation type="submission" date="2019-12" db="EMBL/GenBank/DDBJ databases">
        <title>Nesterenkonia muleiensis sp. nov., a novel actinobacterium isolated from sap of Populus euphratica.</title>
        <authorList>
            <person name="Wang R."/>
        </authorList>
    </citation>
    <scope>NUCLEOTIDE SEQUENCE [LARGE SCALE GENOMIC DNA]</scope>
    <source>
        <strain evidence="10 11">F10</strain>
    </source>
</reference>
<dbReference type="Proteomes" id="UP000460157">
    <property type="component" value="Unassembled WGS sequence"/>
</dbReference>